<protein>
    <recommendedName>
        <fullName evidence="5">DNA methylase adenine-specific domain-containing protein</fullName>
    </recommendedName>
</protein>
<dbReference type="GO" id="GO:0032259">
    <property type="term" value="P:methylation"/>
    <property type="evidence" value="ECO:0007669"/>
    <property type="project" value="UniProtKB-KW"/>
</dbReference>
<evidence type="ECO:0000313" key="7">
    <source>
        <dbReference type="Proteomes" id="UP000228867"/>
    </source>
</evidence>
<keyword evidence="4" id="KW-0812">Transmembrane</keyword>
<dbReference type="Proteomes" id="UP000228867">
    <property type="component" value="Unassembled WGS sequence"/>
</dbReference>
<dbReference type="GO" id="GO:0016279">
    <property type="term" value="F:protein-lysine N-methyltransferase activity"/>
    <property type="evidence" value="ECO:0007669"/>
    <property type="project" value="InterPro"/>
</dbReference>
<dbReference type="Gene3D" id="3.40.50.150">
    <property type="entry name" value="Vaccinia Virus protein VP39"/>
    <property type="match status" value="1"/>
</dbReference>
<organism evidence="6 7">
    <name type="scientific">Candidatus Jorgensenbacteria bacterium CG11_big_fil_rev_8_21_14_0_20_38_23</name>
    <dbReference type="NCBI Taxonomy" id="1974594"/>
    <lineage>
        <taxon>Bacteria</taxon>
        <taxon>Candidatus Joergenseniibacteriota</taxon>
    </lineage>
</organism>
<evidence type="ECO:0000313" key="6">
    <source>
        <dbReference type="EMBL" id="PIR06634.1"/>
    </source>
</evidence>
<dbReference type="InterPro" id="IPR026170">
    <property type="entry name" value="FAM173A/B"/>
</dbReference>
<feature type="transmembrane region" description="Helical" evidence="4">
    <location>
        <begin position="71"/>
        <end position="90"/>
    </location>
</feature>
<dbReference type="GO" id="GO:0003677">
    <property type="term" value="F:DNA binding"/>
    <property type="evidence" value="ECO:0007669"/>
    <property type="project" value="InterPro"/>
</dbReference>
<dbReference type="AlphaFoldDB" id="A0A2H0NCP5"/>
<dbReference type="EMBL" id="PCWR01000053">
    <property type="protein sequence ID" value="PIR06634.1"/>
    <property type="molecule type" value="Genomic_DNA"/>
</dbReference>
<reference evidence="6 7" key="1">
    <citation type="submission" date="2017-09" db="EMBL/GenBank/DDBJ databases">
        <title>Depth-based differentiation of microbial function through sediment-hosted aquifers and enrichment of novel symbionts in the deep terrestrial subsurface.</title>
        <authorList>
            <person name="Probst A.J."/>
            <person name="Ladd B."/>
            <person name="Jarett J.K."/>
            <person name="Geller-Mcgrath D.E."/>
            <person name="Sieber C.M."/>
            <person name="Emerson J.B."/>
            <person name="Anantharaman K."/>
            <person name="Thomas B.C."/>
            <person name="Malmstrom R."/>
            <person name="Stieglmeier M."/>
            <person name="Klingl A."/>
            <person name="Woyke T."/>
            <person name="Ryan C.M."/>
            <person name="Banfield J.F."/>
        </authorList>
    </citation>
    <scope>NUCLEOTIDE SEQUENCE [LARGE SCALE GENOMIC DNA]</scope>
    <source>
        <strain evidence="6">CG11_big_fil_rev_8_21_14_0_20_38_23</strain>
    </source>
</reference>
<dbReference type="PANTHER" id="PTHR13610">
    <property type="entry name" value="METHYLTRANSFERASE DOMAIN-CONTAINING PROTEIN"/>
    <property type="match status" value="1"/>
</dbReference>
<keyword evidence="4" id="KW-0472">Membrane</keyword>
<keyword evidence="4" id="KW-1133">Transmembrane helix</keyword>
<dbReference type="InterPro" id="IPR003356">
    <property type="entry name" value="DNA_methylase_A-5"/>
</dbReference>
<evidence type="ECO:0000256" key="1">
    <source>
        <dbReference type="ARBA" id="ARBA00022603"/>
    </source>
</evidence>
<evidence type="ECO:0000256" key="4">
    <source>
        <dbReference type="SAM" id="Phobius"/>
    </source>
</evidence>
<dbReference type="InterPro" id="IPR029063">
    <property type="entry name" value="SAM-dependent_MTases_sf"/>
</dbReference>
<feature type="domain" description="DNA methylase adenine-specific" evidence="5">
    <location>
        <begin position="28"/>
        <end position="104"/>
    </location>
</feature>
<accession>A0A2H0NCP5</accession>
<gene>
    <name evidence="6" type="ORF">COV54_02345</name>
</gene>
<evidence type="ECO:0000256" key="2">
    <source>
        <dbReference type="ARBA" id="ARBA00022679"/>
    </source>
</evidence>
<dbReference type="PANTHER" id="PTHR13610:SF11">
    <property type="entry name" value="METHYLTRANSFERASE DOMAIN-CONTAINING PROTEIN"/>
    <property type="match status" value="1"/>
</dbReference>
<sequence length="169" mass="19072">MDVLVSFIVLILLIPVAYGAVIGAPLIFAPKKAIRIMIKEANIKNNEIVYDLGAGTGRLIVMAKKEFLKNIYGIEIALIIWLIGKINLFVNKVKISNLKLGNFYKSDFGNIDIFLCFLTPKAMKKLKNKFETETKKGSRIISYAFEINGWKPKKIIKEKGIASIFVYEI</sequence>
<keyword evidence="3" id="KW-0949">S-adenosyl-L-methionine</keyword>
<name>A0A2H0NCP5_9BACT</name>
<dbReference type="Pfam" id="PF02384">
    <property type="entry name" value="N6_Mtase"/>
    <property type="match status" value="1"/>
</dbReference>
<dbReference type="SUPFAM" id="SSF53335">
    <property type="entry name" value="S-adenosyl-L-methionine-dependent methyltransferases"/>
    <property type="match status" value="1"/>
</dbReference>
<comment type="caution">
    <text evidence="6">The sequence shown here is derived from an EMBL/GenBank/DDBJ whole genome shotgun (WGS) entry which is preliminary data.</text>
</comment>
<keyword evidence="2" id="KW-0808">Transferase</keyword>
<evidence type="ECO:0000256" key="3">
    <source>
        <dbReference type="ARBA" id="ARBA00022691"/>
    </source>
</evidence>
<proteinExistence type="predicted"/>
<evidence type="ECO:0000259" key="5">
    <source>
        <dbReference type="Pfam" id="PF02384"/>
    </source>
</evidence>
<keyword evidence="1" id="KW-0489">Methyltransferase</keyword>